<accession>A0A1E4TK49</accession>
<proteinExistence type="predicted"/>
<organism evidence="1 2">
    <name type="scientific">Tortispora caseinolytica NRRL Y-17796</name>
    <dbReference type="NCBI Taxonomy" id="767744"/>
    <lineage>
        <taxon>Eukaryota</taxon>
        <taxon>Fungi</taxon>
        <taxon>Dikarya</taxon>
        <taxon>Ascomycota</taxon>
        <taxon>Saccharomycotina</taxon>
        <taxon>Trigonopsidomycetes</taxon>
        <taxon>Trigonopsidales</taxon>
        <taxon>Trigonopsidaceae</taxon>
        <taxon>Tortispora</taxon>
    </lineage>
</organism>
<reference evidence="2" key="1">
    <citation type="submission" date="2016-02" db="EMBL/GenBank/DDBJ databases">
        <title>Comparative genomics of biotechnologically important yeasts.</title>
        <authorList>
            <consortium name="DOE Joint Genome Institute"/>
            <person name="Riley R."/>
            <person name="Haridas S."/>
            <person name="Wolfe K.H."/>
            <person name="Lopes M.R."/>
            <person name="Hittinger C.T."/>
            <person name="Goker M."/>
            <person name="Salamov A."/>
            <person name="Wisecaver J."/>
            <person name="Long T.M."/>
            <person name="Aerts A.L."/>
            <person name="Barry K."/>
            <person name="Choi C."/>
            <person name="Clum A."/>
            <person name="Coughlan A.Y."/>
            <person name="Deshpande S."/>
            <person name="Douglass A.P."/>
            <person name="Hanson S.J."/>
            <person name="Klenk H.-P."/>
            <person name="Labutti K."/>
            <person name="Lapidus A."/>
            <person name="Lindquist E."/>
            <person name="Lipzen A."/>
            <person name="Meier-Kolthoff J.P."/>
            <person name="Ohm R.A."/>
            <person name="Otillar R.P."/>
            <person name="Pangilinan J."/>
            <person name="Peng Y."/>
            <person name="Rokas A."/>
            <person name="Rosa C.A."/>
            <person name="Scheuner C."/>
            <person name="Sibirny A.A."/>
            <person name="Slot J.C."/>
            <person name="Stielow J.B."/>
            <person name="Sun H."/>
            <person name="Kurtzman C.P."/>
            <person name="Blackwell M."/>
            <person name="Jeffries T.W."/>
            <person name="Grigoriev I.V."/>
        </authorList>
    </citation>
    <scope>NUCLEOTIDE SEQUENCE [LARGE SCALE GENOMIC DNA]</scope>
    <source>
        <strain evidence="2">NRRL Y-17796</strain>
    </source>
</reference>
<evidence type="ECO:0000313" key="2">
    <source>
        <dbReference type="Proteomes" id="UP000095023"/>
    </source>
</evidence>
<protein>
    <submittedName>
        <fullName evidence="1">Uncharacterized protein</fullName>
    </submittedName>
</protein>
<gene>
    <name evidence="1" type="ORF">CANCADRAFT_724</name>
</gene>
<dbReference type="Proteomes" id="UP000095023">
    <property type="component" value="Unassembled WGS sequence"/>
</dbReference>
<name>A0A1E4TK49_9ASCO</name>
<sequence length="103" mass="11699">MLEFAKHSYQAKPQSSEEFPHRGGISLILLVSKVCLELRKLIAVPDVCVRLAIWMLETGPLFNGLWSSYELRKLIRYRNAVADEVSTELKSVESSHCYNNTAT</sequence>
<evidence type="ECO:0000313" key="1">
    <source>
        <dbReference type="EMBL" id="ODV92132.1"/>
    </source>
</evidence>
<dbReference type="AlphaFoldDB" id="A0A1E4TK49"/>
<dbReference type="EMBL" id="KV453841">
    <property type="protein sequence ID" value="ODV92132.1"/>
    <property type="molecule type" value="Genomic_DNA"/>
</dbReference>
<keyword evidence="2" id="KW-1185">Reference proteome</keyword>